<gene>
    <name evidence="1" type="ORF">KME15_00920</name>
</gene>
<dbReference type="AlphaFoldDB" id="A0A951Q8G4"/>
<sequence>MTAKPRKDEIRVNVQPEITRLLKTIAGIKDTSLNALVNLAIERFIEDEDTQELIKRFNLDRLEDLDE</sequence>
<dbReference type="EMBL" id="JAHHHD010000001">
    <property type="protein sequence ID" value="MBW4657210.1"/>
    <property type="molecule type" value="Genomic_DNA"/>
</dbReference>
<accession>A0A951Q8G4</accession>
<organism evidence="1 2">
    <name type="scientific">Drouetiella hepatica Uher 2000/2452</name>
    <dbReference type="NCBI Taxonomy" id="904376"/>
    <lineage>
        <taxon>Bacteria</taxon>
        <taxon>Bacillati</taxon>
        <taxon>Cyanobacteriota</taxon>
        <taxon>Cyanophyceae</taxon>
        <taxon>Oculatellales</taxon>
        <taxon>Oculatellaceae</taxon>
        <taxon>Drouetiella</taxon>
    </lineage>
</organism>
<comment type="caution">
    <text evidence="1">The sequence shown here is derived from an EMBL/GenBank/DDBJ whole genome shotgun (WGS) entry which is preliminary data.</text>
</comment>
<reference evidence="1" key="2">
    <citation type="journal article" date="2022" name="Microbiol. Resour. Announc.">
        <title>Metagenome Sequencing to Explore Phylogenomics of Terrestrial Cyanobacteria.</title>
        <authorList>
            <person name="Ward R.D."/>
            <person name="Stajich J.E."/>
            <person name="Johansen J.R."/>
            <person name="Huntemann M."/>
            <person name="Clum A."/>
            <person name="Foster B."/>
            <person name="Foster B."/>
            <person name="Roux S."/>
            <person name="Palaniappan K."/>
            <person name="Varghese N."/>
            <person name="Mukherjee S."/>
            <person name="Reddy T.B.K."/>
            <person name="Daum C."/>
            <person name="Copeland A."/>
            <person name="Chen I.A."/>
            <person name="Ivanova N.N."/>
            <person name="Kyrpides N.C."/>
            <person name="Shapiro N."/>
            <person name="Eloe-Fadrosh E.A."/>
            <person name="Pietrasiak N."/>
        </authorList>
    </citation>
    <scope>NUCLEOTIDE SEQUENCE</scope>
    <source>
        <strain evidence="1">UHER 2000/2452</strain>
    </source>
</reference>
<name>A0A951Q8G4_9CYAN</name>
<proteinExistence type="predicted"/>
<protein>
    <submittedName>
        <fullName evidence="1">Uncharacterized protein</fullName>
    </submittedName>
</protein>
<dbReference type="Proteomes" id="UP000757435">
    <property type="component" value="Unassembled WGS sequence"/>
</dbReference>
<evidence type="ECO:0000313" key="2">
    <source>
        <dbReference type="Proteomes" id="UP000757435"/>
    </source>
</evidence>
<evidence type="ECO:0000313" key="1">
    <source>
        <dbReference type="EMBL" id="MBW4657210.1"/>
    </source>
</evidence>
<reference evidence="1" key="1">
    <citation type="submission" date="2021-05" db="EMBL/GenBank/DDBJ databases">
        <authorList>
            <person name="Pietrasiak N."/>
            <person name="Ward R."/>
            <person name="Stajich J.E."/>
            <person name="Kurbessoian T."/>
        </authorList>
    </citation>
    <scope>NUCLEOTIDE SEQUENCE</scope>
    <source>
        <strain evidence="1">UHER 2000/2452</strain>
    </source>
</reference>